<comment type="caution">
    <text evidence="1">The sequence shown here is derived from an EMBL/GenBank/DDBJ whole genome shotgun (WGS) entry which is preliminary data.</text>
</comment>
<evidence type="ECO:0000313" key="1">
    <source>
        <dbReference type="EMBL" id="GCC20989.1"/>
    </source>
</evidence>
<organism evidence="1 2">
    <name type="scientific">Chiloscyllium punctatum</name>
    <name type="common">Brownbanded bambooshark</name>
    <name type="synonym">Hemiscyllium punctatum</name>
    <dbReference type="NCBI Taxonomy" id="137246"/>
    <lineage>
        <taxon>Eukaryota</taxon>
        <taxon>Metazoa</taxon>
        <taxon>Chordata</taxon>
        <taxon>Craniata</taxon>
        <taxon>Vertebrata</taxon>
        <taxon>Chondrichthyes</taxon>
        <taxon>Elasmobranchii</taxon>
        <taxon>Galeomorphii</taxon>
        <taxon>Galeoidea</taxon>
        <taxon>Orectolobiformes</taxon>
        <taxon>Hemiscylliidae</taxon>
        <taxon>Chiloscyllium</taxon>
    </lineage>
</organism>
<dbReference type="Proteomes" id="UP000287033">
    <property type="component" value="Unassembled WGS sequence"/>
</dbReference>
<accession>A0A401RS78</accession>
<reference evidence="1 2" key="1">
    <citation type="journal article" date="2018" name="Nat. Ecol. Evol.">
        <title>Shark genomes provide insights into elasmobranch evolution and the origin of vertebrates.</title>
        <authorList>
            <person name="Hara Y"/>
            <person name="Yamaguchi K"/>
            <person name="Onimaru K"/>
            <person name="Kadota M"/>
            <person name="Koyanagi M"/>
            <person name="Keeley SD"/>
            <person name="Tatsumi K"/>
            <person name="Tanaka K"/>
            <person name="Motone F"/>
            <person name="Kageyama Y"/>
            <person name="Nozu R"/>
            <person name="Adachi N"/>
            <person name="Nishimura O"/>
            <person name="Nakagawa R"/>
            <person name="Tanegashima C"/>
            <person name="Kiyatake I"/>
            <person name="Matsumoto R"/>
            <person name="Murakumo K"/>
            <person name="Nishida K"/>
            <person name="Terakita A"/>
            <person name="Kuratani S"/>
            <person name="Sato K"/>
            <person name="Hyodo S Kuraku.S."/>
        </authorList>
    </citation>
    <scope>NUCLEOTIDE SEQUENCE [LARGE SCALE GENOMIC DNA]</scope>
</reference>
<name>A0A401RS78_CHIPU</name>
<gene>
    <name evidence="1" type="ORF">chiPu_0000158</name>
</gene>
<dbReference type="OMA" id="YFGIPCR"/>
<dbReference type="OrthoDB" id="5946254at2759"/>
<proteinExistence type="predicted"/>
<dbReference type="AlphaFoldDB" id="A0A401RS78"/>
<feature type="non-terminal residue" evidence="1">
    <location>
        <position position="1"/>
    </location>
</feature>
<keyword evidence="2" id="KW-1185">Reference proteome</keyword>
<protein>
    <submittedName>
        <fullName evidence="1">Uncharacterized protein</fullName>
    </submittedName>
</protein>
<sequence>VPVDCCSEISAMAVRAGLVALLVFAVLTGTTGGPLHAQCSVEWTFGIPCNSVYLELVTQIKAWRTADNCAQGGEKCLYTLKSANEHYIVAKHTTPVHKYVDNLTFKLTSSFDKRSCSVSGFSVSELWYAVFDFGTNYCNLHNLIEGSGLDTVSGYSESTNDSKCTQYSSANCTIY</sequence>
<dbReference type="PANTHER" id="PTHR38564">
    <property type="entry name" value="SI:CH73-250A16.5-RELATED"/>
    <property type="match status" value="1"/>
</dbReference>
<dbReference type="EMBL" id="BEZZ01000002">
    <property type="protein sequence ID" value="GCC20989.1"/>
    <property type="molecule type" value="Genomic_DNA"/>
</dbReference>
<dbReference type="PANTHER" id="PTHR38564:SF2">
    <property type="entry name" value="WU:FC46H12 PRECURSOR"/>
    <property type="match status" value="1"/>
</dbReference>
<evidence type="ECO:0000313" key="2">
    <source>
        <dbReference type="Proteomes" id="UP000287033"/>
    </source>
</evidence>